<dbReference type="Proteomes" id="UP000177521">
    <property type="component" value="Unassembled WGS sequence"/>
</dbReference>
<comment type="caution">
    <text evidence="2">The sequence shown here is derived from an EMBL/GenBank/DDBJ whole genome shotgun (WGS) entry which is preliminary data.</text>
</comment>
<proteinExistence type="predicted"/>
<evidence type="ECO:0000313" key="3">
    <source>
        <dbReference type="Proteomes" id="UP000177521"/>
    </source>
</evidence>
<feature type="transmembrane region" description="Helical" evidence="1">
    <location>
        <begin position="12"/>
        <end position="31"/>
    </location>
</feature>
<dbReference type="AlphaFoldDB" id="A0A1F4XL39"/>
<dbReference type="EMBL" id="MEWS01000019">
    <property type="protein sequence ID" value="OGC82415.1"/>
    <property type="molecule type" value="Genomic_DNA"/>
</dbReference>
<keyword evidence="1" id="KW-1133">Transmembrane helix</keyword>
<sequence length="111" mass="12350">MLLIALRMNKNRILVIVLILVLAGLAVFYFINRGQFGLPVSQPGEEAVLELPVTEPEPTAEEVPAEGVSDSFGESLIDELNTENPVEDFAETNPFTKKINPFEDVYKNPFE</sequence>
<evidence type="ECO:0000256" key="1">
    <source>
        <dbReference type="SAM" id="Phobius"/>
    </source>
</evidence>
<keyword evidence="1" id="KW-0472">Membrane</keyword>
<organism evidence="2 3">
    <name type="scientific">Candidatus Abawacabacteria bacterium RIFCSPHIGHO2_01_FULL_46_8</name>
    <dbReference type="NCBI Taxonomy" id="1817815"/>
    <lineage>
        <taxon>Bacteria</taxon>
        <taxon>Candidatus Abawacaibacteriota</taxon>
    </lineage>
</organism>
<protein>
    <submittedName>
        <fullName evidence="2">Uncharacterized protein</fullName>
    </submittedName>
</protein>
<evidence type="ECO:0000313" key="2">
    <source>
        <dbReference type="EMBL" id="OGC82415.1"/>
    </source>
</evidence>
<name>A0A1F4XL39_9BACT</name>
<gene>
    <name evidence="2" type="ORF">A2788_01125</name>
</gene>
<reference evidence="2 3" key="1">
    <citation type="journal article" date="2016" name="Nat. Commun.">
        <title>Thousands of microbial genomes shed light on interconnected biogeochemical processes in an aquifer system.</title>
        <authorList>
            <person name="Anantharaman K."/>
            <person name="Brown C.T."/>
            <person name="Hug L.A."/>
            <person name="Sharon I."/>
            <person name="Castelle C.J."/>
            <person name="Probst A.J."/>
            <person name="Thomas B.C."/>
            <person name="Singh A."/>
            <person name="Wilkins M.J."/>
            <person name="Karaoz U."/>
            <person name="Brodie E.L."/>
            <person name="Williams K.H."/>
            <person name="Hubbard S.S."/>
            <person name="Banfield J.F."/>
        </authorList>
    </citation>
    <scope>NUCLEOTIDE SEQUENCE [LARGE SCALE GENOMIC DNA]</scope>
</reference>
<keyword evidence="1" id="KW-0812">Transmembrane</keyword>
<accession>A0A1F4XL39</accession>